<dbReference type="Proteomes" id="UP000188268">
    <property type="component" value="Unassembled WGS sequence"/>
</dbReference>
<evidence type="ECO:0000313" key="3">
    <source>
        <dbReference type="Proteomes" id="UP000188268"/>
    </source>
</evidence>
<dbReference type="STRING" id="210143.A0A1R3K7D6"/>
<reference evidence="2 3" key="1">
    <citation type="submission" date="2013-09" db="EMBL/GenBank/DDBJ databases">
        <title>Corchorus capsularis genome sequencing.</title>
        <authorList>
            <person name="Alam M."/>
            <person name="Haque M.S."/>
            <person name="Islam M.S."/>
            <person name="Emdad E.M."/>
            <person name="Islam M.M."/>
            <person name="Ahmed B."/>
            <person name="Halim A."/>
            <person name="Hossen Q.M.M."/>
            <person name="Hossain M.Z."/>
            <person name="Ahmed R."/>
            <person name="Khan M.M."/>
            <person name="Islam R."/>
            <person name="Rashid M.M."/>
            <person name="Khan S.A."/>
            <person name="Rahman M.S."/>
            <person name="Alam M."/>
        </authorList>
    </citation>
    <scope>NUCLEOTIDE SEQUENCE [LARGE SCALE GENOMIC DNA]</scope>
    <source>
        <strain evidence="3">cv. CVL-1</strain>
        <tissue evidence="2">Whole seedling</tissue>
    </source>
</reference>
<sequence>MVGSVFKRSLSFPNKTPNRPSKPPISHHIRSISLPCRSHPLISQVKDEINELKAWSCKPENRTSAWLCDGLIRLKDVHDSLHDILQLPQTHELLSHKREWVEKILEDFLRFVDVYGIFQTSFLALKEEQLAARVALRRKDDSKIAVYLKSRKKMAQEIAKLVSSIRSIGRYSIPPSALVSIAEAELVGVISDVIDVTVSVSLALFNGISISFASRKSSWMALNLSKKANKVKTEESIQEFQQMGEANMWGLRKKGDEEVRMVLKRMQDLERCIADVESGSEKTFRSLINTRVSLLNTLTK</sequence>
<dbReference type="OrthoDB" id="695739at2759"/>
<dbReference type="GO" id="GO:0048367">
    <property type="term" value="P:shoot system development"/>
    <property type="evidence" value="ECO:0007669"/>
    <property type="project" value="InterPro"/>
</dbReference>
<organism evidence="2 3">
    <name type="scientific">Corchorus capsularis</name>
    <name type="common">Jute</name>
    <dbReference type="NCBI Taxonomy" id="210143"/>
    <lineage>
        <taxon>Eukaryota</taxon>
        <taxon>Viridiplantae</taxon>
        <taxon>Streptophyta</taxon>
        <taxon>Embryophyta</taxon>
        <taxon>Tracheophyta</taxon>
        <taxon>Spermatophyta</taxon>
        <taxon>Magnoliopsida</taxon>
        <taxon>eudicotyledons</taxon>
        <taxon>Gunneridae</taxon>
        <taxon>Pentapetalae</taxon>
        <taxon>rosids</taxon>
        <taxon>malvids</taxon>
        <taxon>Malvales</taxon>
        <taxon>Malvaceae</taxon>
        <taxon>Grewioideae</taxon>
        <taxon>Apeibeae</taxon>
        <taxon>Corchorus</taxon>
    </lineage>
</organism>
<dbReference type="Pfam" id="PF03087">
    <property type="entry name" value="BPS1"/>
    <property type="match status" value="1"/>
</dbReference>
<keyword evidence="3" id="KW-1185">Reference proteome</keyword>
<accession>A0A1R3K7D6</accession>
<protein>
    <recommendedName>
        <fullName evidence="4">Protein BYPASS-related protein</fullName>
    </recommendedName>
</protein>
<proteinExistence type="predicted"/>
<dbReference type="Gramene" id="OMP02989">
    <property type="protein sequence ID" value="OMP02989"/>
    <property type="gene ID" value="CCACVL1_02621"/>
</dbReference>
<dbReference type="AlphaFoldDB" id="A0A1R3K7D6"/>
<evidence type="ECO:0000256" key="1">
    <source>
        <dbReference type="SAM" id="MobiDB-lite"/>
    </source>
</evidence>
<dbReference type="OMA" id="WESERET"/>
<dbReference type="InterPro" id="IPR004320">
    <property type="entry name" value="BPS1_pln"/>
</dbReference>
<feature type="region of interest" description="Disordered" evidence="1">
    <location>
        <begin position="1"/>
        <end position="26"/>
    </location>
</feature>
<dbReference type="PANTHER" id="PTHR33070:SF49">
    <property type="entry name" value="OS06G0725500 PROTEIN"/>
    <property type="match status" value="1"/>
</dbReference>
<evidence type="ECO:0008006" key="4">
    <source>
        <dbReference type="Google" id="ProtNLM"/>
    </source>
</evidence>
<name>A0A1R3K7D6_COCAP</name>
<comment type="caution">
    <text evidence="2">The sequence shown here is derived from an EMBL/GenBank/DDBJ whole genome shotgun (WGS) entry which is preliminary data.</text>
</comment>
<dbReference type="EMBL" id="AWWV01006140">
    <property type="protein sequence ID" value="OMP02989.1"/>
    <property type="molecule type" value="Genomic_DNA"/>
</dbReference>
<evidence type="ECO:0000313" key="2">
    <source>
        <dbReference type="EMBL" id="OMP02989.1"/>
    </source>
</evidence>
<dbReference type="PANTHER" id="PTHR33070">
    <property type="entry name" value="OS06G0725500 PROTEIN"/>
    <property type="match status" value="1"/>
</dbReference>
<dbReference type="GO" id="GO:0048364">
    <property type="term" value="P:root development"/>
    <property type="evidence" value="ECO:0007669"/>
    <property type="project" value="InterPro"/>
</dbReference>
<gene>
    <name evidence="2" type="ORF">CCACVL1_02621</name>
</gene>